<keyword evidence="9" id="KW-0718">Serine biosynthesis</keyword>
<dbReference type="SUPFAM" id="SSF53383">
    <property type="entry name" value="PLP-dependent transferases"/>
    <property type="match status" value="1"/>
</dbReference>
<dbReference type="AlphaFoldDB" id="A0A381N1F0"/>
<dbReference type="UniPathway" id="UPA00135">
    <property type="reaction ID" value="UER00197"/>
</dbReference>
<comment type="similarity">
    <text evidence="3">Belongs to the class-V pyridoxal-phosphate-dependent aminotransferase family. SerC subfamily.</text>
</comment>
<gene>
    <name evidence="13" type="ORF">METZ01_LOCUS327</name>
</gene>
<dbReference type="InterPro" id="IPR015421">
    <property type="entry name" value="PyrdxlP-dep_Trfase_major"/>
</dbReference>
<dbReference type="GO" id="GO:0005737">
    <property type="term" value="C:cytoplasm"/>
    <property type="evidence" value="ECO:0007669"/>
    <property type="project" value="TreeGrafter"/>
</dbReference>
<comment type="catalytic activity">
    <reaction evidence="10">
        <text>4-(phosphooxy)-L-threonine + 2-oxoglutarate = (R)-3-hydroxy-2-oxo-4-phosphooxybutanoate + L-glutamate</text>
        <dbReference type="Rhea" id="RHEA:16573"/>
        <dbReference type="ChEBI" id="CHEBI:16810"/>
        <dbReference type="ChEBI" id="CHEBI:29985"/>
        <dbReference type="ChEBI" id="CHEBI:58452"/>
        <dbReference type="ChEBI" id="CHEBI:58538"/>
        <dbReference type="EC" id="2.6.1.52"/>
    </reaction>
</comment>
<evidence type="ECO:0000256" key="10">
    <source>
        <dbReference type="ARBA" id="ARBA00047630"/>
    </source>
</evidence>
<evidence type="ECO:0000256" key="3">
    <source>
        <dbReference type="ARBA" id="ARBA00006904"/>
    </source>
</evidence>
<evidence type="ECO:0000256" key="4">
    <source>
        <dbReference type="ARBA" id="ARBA00013030"/>
    </source>
</evidence>
<organism evidence="13">
    <name type="scientific">marine metagenome</name>
    <dbReference type="NCBI Taxonomy" id="408172"/>
    <lineage>
        <taxon>unclassified sequences</taxon>
        <taxon>metagenomes</taxon>
        <taxon>ecological metagenomes</taxon>
    </lineage>
</organism>
<dbReference type="InterPro" id="IPR022278">
    <property type="entry name" value="Pser_aminoTfrase"/>
</dbReference>
<dbReference type="EMBL" id="UINC01000018">
    <property type="protein sequence ID" value="SUZ47473.1"/>
    <property type="molecule type" value="Genomic_DNA"/>
</dbReference>
<keyword evidence="5" id="KW-0032">Aminotransferase</keyword>
<keyword evidence="6" id="KW-0028">Amino-acid biosynthesis</keyword>
<name>A0A381N1F0_9ZZZZ</name>
<dbReference type="InterPro" id="IPR020578">
    <property type="entry name" value="Aminotrans_V_PyrdxlP_BS"/>
</dbReference>
<dbReference type="EC" id="2.6.1.52" evidence="4"/>
<dbReference type="Gene3D" id="3.90.1150.10">
    <property type="entry name" value="Aspartate Aminotransferase, domain 1"/>
    <property type="match status" value="1"/>
</dbReference>
<keyword evidence="7" id="KW-0808">Transferase</keyword>
<accession>A0A381N1F0</accession>
<dbReference type="PANTHER" id="PTHR43247:SF1">
    <property type="entry name" value="PHOSPHOSERINE AMINOTRANSFERASE"/>
    <property type="match status" value="1"/>
</dbReference>
<dbReference type="InterPro" id="IPR000192">
    <property type="entry name" value="Aminotrans_V_dom"/>
</dbReference>
<dbReference type="PROSITE" id="PS00595">
    <property type="entry name" value="AA_TRANSFER_CLASS_5"/>
    <property type="match status" value="1"/>
</dbReference>
<evidence type="ECO:0000313" key="13">
    <source>
        <dbReference type="EMBL" id="SUZ47473.1"/>
    </source>
</evidence>
<dbReference type="HAMAP" id="MF_00160">
    <property type="entry name" value="SerC_aminotrans_5"/>
    <property type="match status" value="1"/>
</dbReference>
<evidence type="ECO:0000259" key="12">
    <source>
        <dbReference type="Pfam" id="PF00266"/>
    </source>
</evidence>
<dbReference type="GO" id="GO:0004648">
    <property type="term" value="F:O-phospho-L-serine:2-oxoglutarate aminotransferase activity"/>
    <property type="evidence" value="ECO:0007669"/>
    <property type="project" value="UniProtKB-EC"/>
</dbReference>
<comment type="pathway">
    <text evidence="2">Amino-acid biosynthesis; L-serine biosynthesis; L-serine from 3-phospho-D-glycerate: step 2/3.</text>
</comment>
<dbReference type="Pfam" id="PF00266">
    <property type="entry name" value="Aminotran_5"/>
    <property type="match status" value="1"/>
</dbReference>
<dbReference type="FunFam" id="3.40.640.10:FF:000010">
    <property type="entry name" value="Phosphoserine aminotransferase"/>
    <property type="match status" value="1"/>
</dbReference>
<protein>
    <recommendedName>
        <fullName evidence="4">phosphoserine transaminase</fullName>
        <ecNumber evidence="4">2.6.1.52</ecNumber>
    </recommendedName>
</protein>
<dbReference type="GO" id="GO:0006564">
    <property type="term" value="P:L-serine biosynthetic process"/>
    <property type="evidence" value="ECO:0007669"/>
    <property type="project" value="UniProtKB-KW"/>
</dbReference>
<evidence type="ECO:0000256" key="5">
    <source>
        <dbReference type="ARBA" id="ARBA00022576"/>
    </source>
</evidence>
<evidence type="ECO:0000256" key="2">
    <source>
        <dbReference type="ARBA" id="ARBA00005099"/>
    </source>
</evidence>
<evidence type="ECO:0000256" key="9">
    <source>
        <dbReference type="ARBA" id="ARBA00023299"/>
    </source>
</evidence>
<dbReference type="NCBIfam" id="NF003764">
    <property type="entry name" value="PRK05355.1"/>
    <property type="match status" value="1"/>
</dbReference>
<evidence type="ECO:0000256" key="1">
    <source>
        <dbReference type="ARBA" id="ARBA00001933"/>
    </source>
</evidence>
<comment type="cofactor">
    <cofactor evidence="1">
        <name>pyridoxal 5'-phosphate</name>
        <dbReference type="ChEBI" id="CHEBI:597326"/>
    </cofactor>
</comment>
<evidence type="ECO:0000256" key="8">
    <source>
        <dbReference type="ARBA" id="ARBA00022898"/>
    </source>
</evidence>
<dbReference type="InterPro" id="IPR015422">
    <property type="entry name" value="PyrdxlP-dep_Trfase_small"/>
</dbReference>
<proteinExistence type="inferred from homology"/>
<evidence type="ECO:0000256" key="7">
    <source>
        <dbReference type="ARBA" id="ARBA00022679"/>
    </source>
</evidence>
<reference evidence="13" key="1">
    <citation type="submission" date="2018-05" db="EMBL/GenBank/DDBJ databases">
        <authorList>
            <person name="Lanie J.A."/>
            <person name="Ng W.-L."/>
            <person name="Kazmierczak K.M."/>
            <person name="Andrzejewski T.M."/>
            <person name="Davidsen T.M."/>
            <person name="Wayne K.J."/>
            <person name="Tettelin H."/>
            <person name="Glass J.I."/>
            <person name="Rusch D."/>
            <person name="Podicherti R."/>
            <person name="Tsui H.-C.T."/>
            <person name="Winkler M.E."/>
        </authorList>
    </citation>
    <scope>NUCLEOTIDE SEQUENCE</scope>
</reference>
<comment type="catalytic activity">
    <reaction evidence="11">
        <text>O-phospho-L-serine + 2-oxoglutarate = 3-phosphooxypyruvate + L-glutamate</text>
        <dbReference type="Rhea" id="RHEA:14329"/>
        <dbReference type="ChEBI" id="CHEBI:16810"/>
        <dbReference type="ChEBI" id="CHEBI:18110"/>
        <dbReference type="ChEBI" id="CHEBI:29985"/>
        <dbReference type="ChEBI" id="CHEBI:57524"/>
        <dbReference type="EC" id="2.6.1.52"/>
    </reaction>
</comment>
<sequence length="333" mass="37094">MDWKGKGLSVLEISHRSDDYQELAFEAEKDFRDLLSIPDSYAVLFTHGGATLQNAAIPLNLSSPDGEVSYVNSGYWANRSIEEAKKYTNVRIAASSQETNFSFFPPQSSWKLSDKQDYIHVTPNETIGGIALREVNKEVIPIVADFSSSILSEPIQVSSFGLIYGGAQKNIGPAGLGFVIVNRELLGSAQKTVPSPMNYLILEESSSMYNTPPTFSWYVAGKVFKWLKGRGGLKAIGQINEKKAKKLYDFIDRSDLYSNKIEKSSRSIMNIPFLLEKEELNSKFLTDSSTKGLLALKGHRSVGGMRASIYNAMPEEGVEALIEFMWLFERENL</sequence>
<keyword evidence="8" id="KW-0663">Pyridoxal phosphate</keyword>
<dbReference type="InterPro" id="IPR015424">
    <property type="entry name" value="PyrdxlP-dep_Trfase"/>
</dbReference>
<dbReference type="PANTHER" id="PTHR43247">
    <property type="entry name" value="PHOSPHOSERINE AMINOTRANSFERASE"/>
    <property type="match status" value="1"/>
</dbReference>
<dbReference type="Gene3D" id="3.40.640.10">
    <property type="entry name" value="Type I PLP-dependent aspartate aminotransferase-like (Major domain)"/>
    <property type="match status" value="1"/>
</dbReference>
<feature type="domain" description="Aminotransferase class V" evidence="12">
    <location>
        <begin position="4"/>
        <end position="321"/>
    </location>
</feature>
<dbReference type="GO" id="GO:0030170">
    <property type="term" value="F:pyridoxal phosphate binding"/>
    <property type="evidence" value="ECO:0007669"/>
    <property type="project" value="TreeGrafter"/>
</dbReference>
<dbReference type="FunFam" id="3.90.1150.10:FF:000006">
    <property type="entry name" value="Phosphoserine aminotransferase"/>
    <property type="match status" value="1"/>
</dbReference>
<dbReference type="PIRSF" id="PIRSF000525">
    <property type="entry name" value="SerC"/>
    <property type="match status" value="1"/>
</dbReference>
<evidence type="ECO:0000256" key="11">
    <source>
        <dbReference type="ARBA" id="ARBA00049007"/>
    </source>
</evidence>
<evidence type="ECO:0000256" key="6">
    <source>
        <dbReference type="ARBA" id="ARBA00022605"/>
    </source>
</evidence>